<evidence type="ECO:0000313" key="2">
    <source>
        <dbReference type="Proteomes" id="UP000194632"/>
    </source>
</evidence>
<reference evidence="1 2" key="1">
    <citation type="submission" date="2017-05" db="EMBL/GenBank/DDBJ databases">
        <title>Biotechnological potential of actinobacteria isolated from South African environments.</title>
        <authorList>
            <person name="Le Roes-Hill M."/>
            <person name="Prins A."/>
            <person name="Durrell K.A."/>
        </authorList>
    </citation>
    <scope>NUCLEOTIDE SEQUENCE [LARGE SCALE GENOMIC DNA]</scope>
    <source>
        <strain evidence="1">BS2</strain>
    </source>
</reference>
<dbReference type="Proteomes" id="UP000194632">
    <property type="component" value="Unassembled WGS sequence"/>
</dbReference>
<sequence>MSAPSGDRPHHSADTRPLLIVDGANVVGSVPDGWWRDRRGAAERLRSRLESIAVRGLEGLPGPLEVVLVVEGRARGVEASEHVRVVDAPAVGDDTIVDVVADSDPHRDRIVVTADRELRARIARLGARAIGPAAIPR</sequence>
<protein>
    <recommendedName>
        <fullName evidence="3">NTP pyrophosphohydrolase</fullName>
    </recommendedName>
</protein>
<evidence type="ECO:0000313" key="1">
    <source>
        <dbReference type="EMBL" id="OUC77396.1"/>
    </source>
</evidence>
<evidence type="ECO:0008006" key="3">
    <source>
        <dbReference type="Google" id="ProtNLM"/>
    </source>
</evidence>
<name>A0A243Q7G8_9ACTN</name>
<dbReference type="STRING" id="417102.CA982_17465"/>
<dbReference type="OrthoDB" id="3404294at2"/>
<comment type="caution">
    <text evidence="1">The sequence shown here is derived from an EMBL/GenBank/DDBJ whole genome shotgun (WGS) entry which is preliminary data.</text>
</comment>
<organism evidence="1 2">
    <name type="scientific">Gordonia lacunae</name>
    <dbReference type="NCBI Taxonomy" id="417102"/>
    <lineage>
        <taxon>Bacteria</taxon>
        <taxon>Bacillati</taxon>
        <taxon>Actinomycetota</taxon>
        <taxon>Actinomycetes</taxon>
        <taxon>Mycobacteriales</taxon>
        <taxon>Gordoniaceae</taxon>
        <taxon>Gordonia</taxon>
    </lineage>
</organism>
<dbReference type="RefSeq" id="WP_086536539.1">
    <property type="nucleotide sequence ID" value="NZ_NGFO01000021.1"/>
</dbReference>
<proteinExistence type="predicted"/>
<dbReference type="AlphaFoldDB" id="A0A243Q7G8"/>
<keyword evidence="2" id="KW-1185">Reference proteome</keyword>
<gene>
    <name evidence="1" type="ORF">CA982_17465</name>
</gene>
<accession>A0A243Q7G8</accession>
<dbReference type="EMBL" id="NGFO01000021">
    <property type="protein sequence ID" value="OUC77396.1"/>
    <property type="molecule type" value="Genomic_DNA"/>
</dbReference>